<reference evidence="1 2" key="1">
    <citation type="journal article" date="2013" name="PLoS Genet.">
        <title>Comparative genome structure, secondary metabolite, and effector coding capacity across Cochliobolus pathogens.</title>
        <authorList>
            <person name="Condon B.J."/>
            <person name="Leng Y."/>
            <person name="Wu D."/>
            <person name="Bushley K.E."/>
            <person name="Ohm R.A."/>
            <person name="Otillar R."/>
            <person name="Martin J."/>
            <person name="Schackwitz W."/>
            <person name="Grimwood J."/>
            <person name="MohdZainudin N."/>
            <person name="Xue C."/>
            <person name="Wang R."/>
            <person name="Manning V.A."/>
            <person name="Dhillon B."/>
            <person name="Tu Z.J."/>
            <person name="Steffenson B.J."/>
            <person name="Salamov A."/>
            <person name="Sun H."/>
            <person name="Lowry S."/>
            <person name="LaButti K."/>
            <person name="Han J."/>
            <person name="Copeland A."/>
            <person name="Lindquist E."/>
            <person name="Barry K."/>
            <person name="Schmutz J."/>
            <person name="Baker S.E."/>
            <person name="Ciuffetti L.M."/>
            <person name="Grigoriev I.V."/>
            <person name="Zhong S."/>
            <person name="Turgeon B.G."/>
        </authorList>
    </citation>
    <scope>NUCLEOTIDE SEQUENCE [LARGE SCALE GENOMIC DNA]</scope>
    <source>
        <strain evidence="1 2">FI3</strain>
    </source>
</reference>
<accession>W7DQB1</accession>
<name>W7DQB1_BIPV3</name>
<dbReference type="Proteomes" id="UP000054337">
    <property type="component" value="Unassembled WGS sequence"/>
</dbReference>
<dbReference type="RefSeq" id="XP_014550022.1">
    <property type="nucleotide sequence ID" value="XM_014694536.1"/>
</dbReference>
<proteinExistence type="predicted"/>
<dbReference type="HOGENOM" id="CLU_2527129_0_0_1"/>
<protein>
    <submittedName>
        <fullName evidence="1">Uncharacterized protein</fullName>
    </submittedName>
</protein>
<dbReference type="AlphaFoldDB" id="W7DQB1"/>
<sequence length="84" mass="9368">MKAISLIDVEKHQERAKAVWTLAASPPLAMMEEHPEEAEIIRRLQVLAEERSGVGQHFTRVAGASGRLCDIMRDSNLCRTSLPN</sequence>
<dbReference type="EMBL" id="KI969038">
    <property type="protein sequence ID" value="EUN20448.1"/>
    <property type="molecule type" value="Genomic_DNA"/>
</dbReference>
<organism evidence="1 2">
    <name type="scientific">Bipolaris victoriae (strain FI3)</name>
    <name type="common">Victoria blight of oats agent</name>
    <name type="synonym">Cochliobolus victoriae</name>
    <dbReference type="NCBI Taxonomy" id="930091"/>
    <lineage>
        <taxon>Eukaryota</taxon>
        <taxon>Fungi</taxon>
        <taxon>Dikarya</taxon>
        <taxon>Ascomycota</taxon>
        <taxon>Pezizomycotina</taxon>
        <taxon>Dothideomycetes</taxon>
        <taxon>Pleosporomycetidae</taxon>
        <taxon>Pleosporales</taxon>
        <taxon>Pleosporineae</taxon>
        <taxon>Pleosporaceae</taxon>
        <taxon>Bipolaris</taxon>
    </lineage>
</organism>
<evidence type="ECO:0000313" key="1">
    <source>
        <dbReference type="EMBL" id="EUN20448.1"/>
    </source>
</evidence>
<dbReference type="OrthoDB" id="3783339at2759"/>
<evidence type="ECO:0000313" key="2">
    <source>
        <dbReference type="Proteomes" id="UP000054337"/>
    </source>
</evidence>
<keyword evidence="2" id="KW-1185">Reference proteome</keyword>
<gene>
    <name evidence="1" type="ORF">COCVIDRAFT_32141</name>
</gene>
<dbReference type="GeneID" id="26254967"/>